<evidence type="ECO:0000313" key="11">
    <source>
        <dbReference type="Proteomes" id="UP000198323"/>
    </source>
</evidence>
<dbReference type="CDD" id="cd11284">
    <property type="entry name" value="ADF_Twf-C_like"/>
    <property type="match status" value="1"/>
</dbReference>
<feature type="region of interest" description="Disordered" evidence="8">
    <location>
        <begin position="275"/>
        <end position="308"/>
    </location>
</feature>
<dbReference type="GO" id="GO:0030016">
    <property type="term" value="C:myofibril"/>
    <property type="evidence" value="ECO:0007669"/>
    <property type="project" value="TreeGrafter"/>
</dbReference>
<gene>
    <name evidence="10" type="ORF">ASZ78_009187</name>
</gene>
<dbReference type="InterPro" id="IPR029006">
    <property type="entry name" value="ADF-H/Gelsolin-like_dom_sf"/>
</dbReference>
<evidence type="ECO:0000256" key="5">
    <source>
        <dbReference type="ARBA" id="ARBA00023203"/>
    </source>
</evidence>
<evidence type="ECO:0000256" key="4">
    <source>
        <dbReference type="ARBA" id="ARBA00022737"/>
    </source>
</evidence>
<sequence length="308" mass="35384">MSHQTGIQASENVKDIFVGARNGKYRILKIVIDNEQLVLGSSRRPLGSWEKDYDAFVLPLLEDKQPCYILYRLDSQNAQGYEWIFIAWSPDHSPVRQKMLYAATRATLKKEFGGGHIKDEVFGTVEDDVSLNGYKKYLISQSAPAPLTAAEEELRQIKINEQIDMKNETIILANTLHTELKDLPKRIPKDAARYHFFLYKHTHEGDYLESVVFIYSMPGYTCSIRERMLYSSCKSPLLEIVERQLWMPIIRKIEIDNGDELTADFLYEEVHPKQHAHKQSFAKPKGPAGKRGIRRLIRGPAETETPSD</sequence>
<dbReference type="PANTHER" id="PTHR13759:SF8">
    <property type="entry name" value="TWINFILIN-1"/>
    <property type="match status" value="1"/>
</dbReference>
<proteinExistence type="inferred from homology"/>
<evidence type="ECO:0000256" key="2">
    <source>
        <dbReference type="ARBA" id="ARBA00009557"/>
    </source>
</evidence>
<name>A0A226MTL9_CALSU</name>
<dbReference type="GO" id="GO:0051015">
    <property type="term" value="F:actin filament binding"/>
    <property type="evidence" value="ECO:0007669"/>
    <property type="project" value="TreeGrafter"/>
</dbReference>
<evidence type="ECO:0000256" key="3">
    <source>
        <dbReference type="ARBA" id="ARBA00022490"/>
    </source>
</evidence>
<dbReference type="FunFam" id="3.40.20.10:FF:000012">
    <property type="entry name" value="Twinfilin-1 isoform 1"/>
    <property type="match status" value="1"/>
</dbReference>
<dbReference type="GO" id="GO:0030042">
    <property type="term" value="P:actin filament depolymerization"/>
    <property type="evidence" value="ECO:0007669"/>
    <property type="project" value="TreeGrafter"/>
</dbReference>
<dbReference type="Gene3D" id="3.40.20.10">
    <property type="entry name" value="Severin"/>
    <property type="match status" value="2"/>
</dbReference>
<comment type="caution">
    <text evidence="10">The sequence shown here is derived from an EMBL/GenBank/DDBJ whole genome shotgun (WGS) entry which is preliminary data.</text>
</comment>
<evidence type="ECO:0000256" key="6">
    <source>
        <dbReference type="ARBA" id="ARBA00023212"/>
    </source>
</evidence>
<comment type="similarity">
    <text evidence="2">Belongs to the actin-binding proteins ADF family. Twinfilin subfamily.</text>
</comment>
<dbReference type="EMBL" id="MCFN01000457">
    <property type="protein sequence ID" value="OXB58608.1"/>
    <property type="molecule type" value="Genomic_DNA"/>
</dbReference>
<dbReference type="SUPFAM" id="SSF55753">
    <property type="entry name" value="Actin depolymerizing proteins"/>
    <property type="match status" value="2"/>
</dbReference>
<dbReference type="GO" id="GO:0010976">
    <property type="term" value="P:positive regulation of neuron projection development"/>
    <property type="evidence" value="ECO:0007669"/>
    <property type="project" value="TreeGrafter"/>
</dbReference>
<dbReference type="Pfam" id="PF00241">
    <property type="entry name" value="Cofilin_ADF"/>
    <property type="match status" value="2"/>
</dbReference>
<dbReference type="STRING" id="9009.A0A226MTL9"/>
<reference evidence="10 11" key="1">
    <citation type="submission" date="2016-07" db="EMBL/GenBank/DDBJ databases">
        <title>Disparate Historic Effective Population Sizes Predicted by Modern Levels of Genome Diversity for the Scaled Quail (Callipepla squamata) and the Northern Bobwhite (Colinus virginianus): Inferences from First and Second Generation Draft Genome Assemblies for Sympatric New World Quail.</title>
        <authorList>
            <person name="Oldeschulte D.L."/>
            <person name="Halley Y.A."/>
            <person name="Bhattarai E.K."/>
            <person name="Brashear W.A."/>
            <person name="Hill J."/>
            <person name="Metz R.P."/>
            <person name="Johnson C.D."/>
            <person name="Rollins D."/>
            <person name="Peterson M.J."/>
            <person name="Bickhart D.M."/>
            <person name="Decker J.E."/>
            <person name="Seabury C.M."/>
        </authorList>
    </citation>
    <scope>NUCLEOTIDE SEQUENCE [LARGE SCALE GENOMIC DNA]</scope>
    <source>
        <strain evidence="10 11">Texas</strain>
        <tissue evidence="10">Leg muscle</tissue>
    </source>
</reference>
<keyword evidence="3" id="KW-0963">Cytoplasm</keyword>
<dbReference type="AlphaFoldDB" id="A0A226MTL9"/>
<dbReference type="PROSITE" id="PS51263">
    <property type="entry name" value="ADF_H"/>
    <property type="match status" value="2"/>
</dbReference>
<accession>A0A226MTL9</accession>
<keyword evidence="4" id="KW-0677">Repeat</keyword>
<evidence type="ECO:0000256" key="7">
    <source>
        <dbReference type="ARBA" id="ARBA00040325"/>
    </source>
</evidence>
<dbReference type="CDD" id="cd11285">
    <property type="entry name" value="ADF_Twf-N_like"/>
    <property type="match status" value="1"/>
</dbReference>
<evidence type="ECO:0000256" key="8">
    <source>
        <dbReference type="SAM" id="MobiDB-lite"/>
    </source>
</evidence>
<evidence type="ECO:0000256" key="1">
    <source>
        <dbReference type="ARBA" id="ARBA00004245"/>
    </source>
</evidence>
<dbReference type="InterPro" id="IPR028458">
    <property type="entry name" value="Twinfilin"/>
</dbReference>
<dbReference type="PANTHER" id="PTHR13759">
    <property type="entry name" value="TWINFILIN"/>
    <property type="match status" value="1"/>
</dbReference>
<evidence type="ECO:0000259" key="9">
    <source>
        <dbReference type="PROSITE" id="PS51263"/>
    </source>
</evidence>
<dbReference type="OrthoDB" id="10006997at2759"/>
<keyword evidence="6" id="KW-0206">Cytoskeleton</keyword>
<dbReference type="GO" id="GO:0010591">
    <property type="term" value="P:regulation of lamellipodium assembly"/>
    <property type="evidence" value="ECO:0007669"/>
    <property type="project" value="TreeGrafter"/>
</dbReference>
<dbReference type="SMART" id="SM00102">
    <property type="entry name" value="ADF"/>
    <property type="match status" value="2"/>
</dbReference>
<evidence type="ECO:0000313" key="10">
    <source>
        <dbReference type="EMBL" id="OXB58608.1"/>
    </source>
</evidence>
<dbReference type="GO" id="GO:0005884">
    <property type="term" value="C:actin filament"/>
    <property type="evidence" value="ECO:0007669"/>
    <property type="project" value="TreeGrafter"/>
</dbReference>
<dbReference type="InterPro" id="IPR002108">
    <property type="entry name" value="ADF-H"/>
</dbReference>
<dbReference type="GO" id="GO:0003785">
    <property type="term" value="F:actin monomer binding"/>
    <property type="evidence" value="ECO:0007669"/>
    <property type="project" value="TreeGrafter"/>
</dbReference>
<protein>
    <recommendedName>
        <fullName evidence="7">Twinfilin-1</fullName>
    </recommendedName>
</protein>
<keyword evidence="11" id="KW-1185">Reference proteome</keyword>
<keyword evidence="5" id="KW-0009">Actin-binding</keyword>
<dbReference type="FunFam" id="3.40.20.10:FF:000007">
    <property type="entry name" value="Twinfilin-1 isoform 1"/>
    <property type="match status" value="1"/>
</dbReference>
<dbReference type="GO" id="GO:0051016">
    <property type="term" value="P:barbed-end actin filament capping"/>
    <property type="evidence" value="ECO:0007669"/>
    <property type="project" value="TreeGrafter"/>
</dbReference>
<dbReference type="Proteomes" id="UP000198323">
    <property type="component" value="Unassembled WGS sequence"/>
</dbReference>
<feature type="domain" description="ADF-H" evidence="9">
    <location>
        <begin position="1"/>
        <end position="139"/>
    </location>
</feature>
<feature type="domain" description="ADF-H" evidence="9">
    <location>
        <begin position="135"/>
        <end position="271"/>
    </location>
</feature>
<organism evidence="10 11">
    <name type="scientific">Callipepla squamata</name>
    <name type="common">Scaled quail</name>
    <dbReference type="NCBI Taxonomy" id="9009"/>
    <lineage>
        <taxon>Eukaryota</taxon>
        <taxon>Metazoa</taxon>
        <taxon>Chordata</taxon>
        <taxon>Craniata</taxon>
        <taxon>Vertebrata</taxon>
        <taxon>Euteleostomi</taxon>
        <taxon>Archelosauria</taxon>
        <taxon>Archosauria</taxon>
        <taxon>Dinosauria</taxon>
        <taxon>Saurischia</taxon>
        <taxon>Theropoda</taxon>
        <taxon>Coelurosauria</taxon>
        <taxon>Aves</taxon>
        <taxon>Neognathae</taxon>
        <taxon>Galloanserae</taxon>
        <taxon>Galliformes</taxon>
        <taxon>Odontophoridae</taxon>
        <taxon>Callipepla</taxon>
    </lineage>
</organism>
<comment type="subcellular location">
    <subcellularLocation>
        <location evidence="1">Cytoplasm</location>
        <location evidence="1">Cytoskeleton</location>
    </subcellularLocation>
</comment>